<keyword evidence="3" id="KW-1185">Reference proteome</keyword>
<feature type="transmembrane region" description="Helical" evidence="1">
    <location>
        <begin position="207"/>
        <end position="228"/>
    </location>
</feature>
<accession>A0A4R6RF01</accession>
<feature type="transmembrane region" description="Helical" evidence="1">
    <location>
        <begin position="128"/>
        <end position="149"/>
    </location>
</feature>
<feature type="transmembrane region" description="Helical" evidence="1">
    <location>
        <begin position="40"/>
        <end position="59"/>
    </location>
</feature>
<feature type="transmembrane region" description="Helical" evidence="1">
    <location>
        <begin position="270"/>
        <end position="289"/>
    </location>
</feature>
<feature type="transmembrane region" description="Helical" evidence="1">
    <location>
        <begin position="240"/>
        <end position="264"/>
    </location>
</feature>
<protein>
    <recommendedName>
        <fullName evidence="4">Sodium-dependent bicarbonate transport family permease</fullName>
    </recommendedName>
</protein>
<dbReference type="Proteomes" id="UP000294593">
    <property type="component" value="Unassembled WGS sequence"/>
</dbReference>
<evidence type="ECO:0000313" key="3">
    <source>
        <dbReference type="Proteomes" id="UP000294593"/>
    </source>
</evidence>
<dbReference type="EMBL" id="SNXW01000003">
    <property type="protein sequence ID" value="TDP84863.1"/>
    <property type="molecule type" value="Genomic_DNA"/>
</dbReference>
<proteinExistence type="predicted"/>
<dbReference type="AlphaFoldDB" id="A0A4R6RF01"/>
<dbReference type="PANTHER" id="PTHR40400:SF1">
    <property type="entry name" value="SLR1512 PROTEIN"/>
    <property type="match status" value="1"/>
</dbReference>
<keyword evidence="1" id="KW-0812">Transmembrane</keyword>
<dbReference type="InterPro" id="IPR010293">
    <property type="entry name" value="Sbt_1"/>
</dbReference>
<comment type="caution">
    <text evidence="2">The sequence shown here is derived from an EMBL/GenBank/DDBJ whole genome shotgun (WGS) entry which is preliminary data.</text>
</comment>
<sequence>MNALNNLLDPAVLFFVFGVTAGLLRSNLEVPPQIARFLSLYLLMSVGLKGGFSLAHAGFGPQVVASLGAAMALSLLVPALGYLLLRRLLSRFDAAAVAATYGSVSATTFITATQYLQTQGIDFGGHMAVALVLMESPAILMAMALASWARRQEALGAAAHGQATSAGPSVGHVVREAFTDGANLLLLGSLAIGFVTGDQGKAMMEPFSGALFKGMLALFLLDLGLLVARQLPALRTVHPALLLYGVCGPLVHGLIAMGLAAVLHLGAGDAILLVVLAASASYIVVPAVLRHAIPEAKPGLYLGLSLAVTFVFNILIGIPLYAGVVQRVWG</sequence>
<feature type="transmembrane region" description="Helical" evidence="1">
    <location>
        <begin position="301"/>
        <end position="322"/>
    </location>
</feature>
<dbReference type="Pfam" id="PF05982">
    <property type="entry name" value="Sbt_1"/>
    <property type="match status" value="1"/>
</dbReference>
<keyword evidence="1" id="KW-0472">Membrane</keyword>
<feature type="transmembrane region" description="Helical" evidence="1">
    <location>
        <begin position="92"/>
        <end position="116"/>
    </location>
</feature>
<evidence type="ECO:0000256" key="1">
    <source>
        <dbReference type="SAM" id="Phobius"/>
    </source>
</evidence>
<organism evidence="2 3">
    <name type="scientific">Aquabacterium commune</name>
    <dbReference type="NCBI Taxonomy" id="70586"/>
    <lineage>
        <taxon>Bacteria</taxon>
        <taxon>Pseudomonadati</taxon>
        <taxon>Pseudomonadota</taxon>
        <taxon>Betaproteobacteria</taxon>
        <taxon>Burkholderiales</taxon>
        <taxon>Aquabacterium</taxon>
    </lineage>
</organism>
<gene>
    <name evidence="2" type="ORF">EV672_103438</name>
</gene>
<feature type="transmembrane region" description="Helical" evidence="1">
    <location>
        <begin position="12"/>
        <end position="28"/>
    </location>
</feature>
<evidence type="ECO:0008006" key="4">
    <source>
        <dbReference type="Google" id="ProtNLM"/>
    </source>
</evidence>
<dbReference type="PANTHER" id="PTHR40400">
    <property type="entry name" value="SLR1512 PROTEIN"/>
    <property type="match status" value="1"/>
</dbReference>
<feature type="transmembrane region" description="Helical" evidence="1">
    <location>
        <begin position="65"/>
        <end position="85"/>
    </location>
</feature>
<reference evidence="2 3" key="1">
    <citation type="submission" date="2019-03" db="EMBL/GenBank/DDBJ databases">
        <title>Genomic Encyclopedia of Type Strains, Phase IV (KMG-IV): sequencing the most valuable type-strain genomes for metagenomic binning, comparative biology and taxonomic classification.</title>
        <authorList>
            <person name="Goeker M."/>
        </authorList>
    </citation>
    <scope>NUCLEOTIDE SEQUENCE [LARGE SCALE GENOMIC DNA]</scope>
    <source>
        <strain evidence="2 3">DSM 11901</strain>
    </source>
</reference>
<keyword evidence="1" id="KW-1133">Transmembrane helix</keyword>
<name>A0A4R6RF01_9BURK</name>
<evidence type="ECO:0000313" key="2">
    <source>
        <dbReference type="EMBL" id="TDP84863.1"/>
    </source>
</evidence>